<evidence type="ECO:0000256" key="2">
    <source>
        <dbReference type="ARBA" id="ARBA00012176"/>
    </source>
</evidence>
<feature type="transmembrane region" description="Helical" evidence="3">
    <location>
        <begin position="21"/>
        <end position="45"/>
    </location>
</feature>
<keyword evidence="3" id="KW-0472">Membrane</keyword>
<organism evidence="4 5">
    <name type="scientific">Aspergillus avenaceus</name>
    <dbReference type="NCBI Taxonomy" id="36643"/>
    <lineage>
        <taxon>Eukaryota</taxon>
        <taxon>Fungi</taxon>
        <taxon>Dikarya</taxon>
        <taxon>Ascomycota</taxon>
        <taxon>Pezizomycotina</taxon>
        <taxon>Eurotiomycetes</taxon>
        <taxon>Eurotiomycetidae</taxon>
        <taxon>Eurotiales</taxon>
        <taxon>Aspergillaceae</taxon>
        <taxon>Aspergillus</taxon>
        <taxon>Aspergillus subgen. Circumdati</taxon>
    </lineage>
</organism>
<proteinExistence type="inferred from homology"/>
<dbReference type="Gene3D" id="3.40.50.10320">
    <property type="entry name" value="LmbE-like"/>
    <property type="match status" value="1"/>
</dbReference>
<evidence type="ECO:0000313" key="4">
    <source>
        <dbReference type="EMBL" id="KAE8154342.1"/>
    </source>
</evidence>
<dbReference type="EMBL" id="ML742030">
    <property type="protein sequence ID" value="KAE8154342.1"/>
    <property type="molecule type" value="Genomic_DNA"/>
</dbReference>
<evidence type="ECO:0000313" key="5">
    <source>
        <dbReference type="Proteomes" id="UP000325780"/>
    </source>
</evidence>
<dbReference type="GO" id="GO:0006506">
    <property type="term" value="P:GPI anchor biosynthetic process"/>
    <property type="evidence" value="ECO:0007669"/>
    <property type="project" value="UniProtKB-UniPathway"/>
</dbReference>
<keyword evidence="3" id="KW-1133">Transmembrane helix</keyword>
<keyword evidence="3" id="KW-0812">Transmembrane</keyword>
<dbReference type="GO" id="GO:0005783">
    <property type="term" value="C:endoplasmic reticulum"/>
    <property type="evidence" value="ECO:0007669"/>
    <property type="project" value="TreeGrafter"/>
</dbReference>
<name>A0A5N6U6W4_ASPAV</name>
<dbReference type="Proteomes" id="UP000325780">
    <property type="component" value="Unassembled WGS sequence"/>
</dbReference>
<dbReference type="GO" id="GO:0000225">
    <property type="term" value="F:N-acetylglucosaminylphosphatidylinositol deacetylase activity"/>
    <property type="evidence" value="ECO:0007669"/>
    <property type="project" value="UniProtKB-EC"/>
</dbReference>
<dbReference type="Pfam" id="PF02585">
    <property type="entry name" value="PIG-L"/>
    <property type="match status" value="1"/>
</dbReference>
<dbReference type="InterPro" id="IPR024078">
    <property type="entry name" value="LmbE-like_dom_sf"/>
</dbReference>
<dbReference type="AlphaFoldDB" id="A0A5N6U6W4"/>
<protein>
    <recommendedName>
        <fullName evidence="2">N-acetylglucosaminylphosphatidylinositol deacetylase</fullName>
        <ecNumber evidence="2">3.5.1.89</ecNumber>
    </recommendedName>
</protein>
<comment type="similarity">
    <text evidence="1">Belongs to the PIGL family.</text>
</comment>
<sequence length="294" mass="33865">MAFVRLIKRVGRQTRRGDLARIVSLLFLALSLTSVFLYLLLAYYLSDDPRLVPLALRNAKSILFVTAHPDDETLFFGPSIAYRRDDPQVRRSLLAVSSGNYEGIGDLRRVELHKSCAKLSISRAHCAVLDRADLQDNPRQWWNEDKVADLVTAYVRKWKVDLIITFDHGGVSGHINHRAISAGVRADRLCPSKRPSAPQVYIAIRPYTYLPPIYWRILKAIFTTPLDDQVQRTSVHDTIPLEAYNSRALIVSPLSTYFASRRAFQQHASQYSWDRMLYLIMSRYMWLNNLERVE</sequence>
<reference evidence="4 5" key="1">
    <citation type="submission" date="2019-04" db="EMBL/GenBank/DDBJ databases">
        <title>Friends and foes A comparative genomics study of 23 Aspergillus species from section Flavi.</title>
        <authorList>
            <consortium name="DOE Joint Genome Institute"/>
            <person name="Kjaerbolling I."/>
            <person name="Vesth T."/>
            <person name="Frisvad J.C."/>
            <person name="Nybo J.L."/>
            <person name="Theobald S."/>
            <person name="Kildgaard S."/>
            <person name="Isbrandt T."/>
            <person name="Kuo A."/>
            <person name="Sato A."/>
            <person name="Lyhne E.K."/>
            <person name="Kogle M.E."/>
            <person name="Wiebenga A."/>
            <person name="Kun R.S."/>
            <person name="Lubbers R.J."/>
            <person name="Makela M.R."/>
            <person name="Barry K."/>
            <person name="Chovatia M."/>
            <person name="Clum A."/>
            <person name="Daum C."/>
            <person name="Haridas S."/>
            <person name="He G."/>
            <person name="LaButti K."/>
            <person name="Lipzen A."/>
            <person name="Mondo S."/>
            <person name="Riley R."/>
            <person name="Salamov A."/>
            <person name="Simmons B.A."/>
            <person name="Magnuson J.K."/>
            <person name="Henrissat B."/>
            <person name="Mortensen U.H."/>
            <person name="Larsen T.O."/>
            <person name="Devries R.P."/>
            <person name="Grigoriev I.V."/>
            <person name="Machida M."/>
            <person name="Baker S.E."/>
            <person name="Andersen M.R."/>
        </authorList>
    </citation>
    <scope>NUCLEOTIDE SEQUENCE [LARGE SCALE GENOMIC DNA]</scope>
    <source>
        <strain evidence="4 5">IBT 18842</strain>
    </source>
</reference>
<dbReference type="InterPro" id="IPR003737">
    <property type="entry name" value="GlcNAc_PI_deacetylase-related"/>
</dbReference>
<gene>
    <name evidence="4" type="ORF">BDV25DRAFT_136036</name>
</gene>
<evidence type="ECO:0000256" key="1">
    <source>
        <dbReference type="ARBA" id="ARBA00006066"/>
    </source>
</evidence>
<dbReference type="SUPFAM" id="SSF102588">
    <property type="entry name" value="LmbE-like"/>
    <property type="match status" value="1"/>
</dbReference>
<dbReference type="PANTHER" id="PTHR12993:SF11">
    <property type="entry name" value="N-ACETYLGLUCOSAMINYL-PHOSPHATIDYLINOSITOL DE-N-ACETYLASE"/>
    <property type="match status" value="1"/>
</dbReference>
<dbReference type="UniPathway" id="UPA00196"/>
<accession>A0A5N6U6W4</accession>
<dbReference type="GO" id="GO:0016020">
    <property type="term" value="C:membrane"/>
    <property type="evidence" value="ECO:0007669"/>
    <property type="project" value="GOC"/>
</dbReference>
<dbReference type="PANTHER" id="PTHR12993">
    <property type="entry name" value="N-ACETYLGLUCOSAMINYL-PHOSPHATIDYLINOSITOL DE-N-ACETYLASE-RELATED"/>
    <property type="match status" value="1"/>
</dbReference>
<dbReference type="EC" id="3.5.1.89" evidence="2"/>
<evidence type="ECO:0000256" key="3">
    <source>
        <dbReference type="SAM" id="Phobius"/>
    </source>
</evidence>
<dbReference type="OrthoDB" id="440160at2759"/>
<keyword evidence="5" id="KW-1185">Reference proteome</keyword>